<protein>
    <submittedName>
        <fullName evidence="1">Uncharacterized protein</fullName>
    </submittedName>
</protein>
<reference evidence="1 2" key="1">
    <citation type="submission" date="2024-01" db="EMBL/GenBank/DDBJ databases">
        <title>Genome assemblies of Stephania.</title>
        <authorList>
            <person name="Yang L."/>
        </authorList>
    </citation>
    <scope>NUCLEOTIDE SEQUENCE [LARGE SCALE GENOMIC DNA]</scope>
    <source>
        <strain evidence="1">JXDWG</strain>
        <tissue evidence="1">Leaf</tissue>
    </source>
</reference>
<accession>A0AAP0HIN7</accession>
<evidence type="ECO:0000313" key="2">
    <source>
        <dbReference type="Proteomes" id="UP001419268"/>
    </source>
</evidence>
<proteinExistence type="predicted"/>
<name>A0AAP0HIN7_9MAGN</name>
<dbReference type="AlphaFoldDB" id="A0AAP0HIN7"/>
<dbReference type="EMBL" id="JBBNAG010000012">
    <property type="protein sequence ID" value="KAK9088529.1"/>
    <property type="molecule type" value="Genomic_DNA"/>
</dbReference>
<sequence>MWQRVIGGERLGDIPVNESSTCGSKEAMKKARMNSAKIWETATSDCWGNRSLDPEEIDELLNEERIGWDIV</sequence>
<keyword evidence="2" id="KW-1185">Reference proteome</keyword>
<dbReference type="Proteomes" id="UP001419268">
    <property type="component" value="Unassembled WGS sequence"/>
</dbReference>
<evidence type="ECO:0000313" key="1">
    <source>
        <dbReference type="EMBL" id="KAK9088529.1"/>
    </source>
</evidence>
<gene>
    <name evidence="1" type="ORF">Scep_027611</name>
</gene>
<comment type="caution">
    <text evidence="1">The sequence shown here is derived from an EMBL/GenBank/DDBJ whole genome shotgun (WGS) entry which is preliminary data.</text>
</comment>
<organism evidence="1 2">
    <name type="scientific">Stephania cephalantha</name>
    <dbReference type="NCBI Taxonomy" id="152367"/>
    <lineage>
        <taxon>Eukaryota</taxon>
        <taxon>Viridiplantae</taxon>
        <taxon>Streptophyta</taxon>
        <taxon>Embryophyta</taxon>
        <taxon>Tracheophyta</taxon>
        <taxon>Spermatophyta</taxon>
        <taxon>Magnoliopsida</taxon>
        <taxon>Ranunculales</taxon>
        <taxon>Menispermaceae</taxon>
        <taxon>Menispermoideae</taxon>
        <taxon>Cissampelideae</taxon>
        <taxon>Stephania</taxon>
    </lineage>
</organism>